<evidence type="ECO:0000256" key="1">
    <source>
        <dbReference type="SAM" id="MobiDB-lite"/>
    </source>
</evidence>
<gene>
    <name evidence="2" type="ORF">B5G26_00240</name>
</gene>
<organism evidence="2 3">
    <name type="scientific">Anaerotignum lactatifermentans</name>
    <dbReference type="NCBI Taxonomy" id="160404"/>
    <lineage>
        <taxon>Bacteria</taxon>
        <taxon>Bacillati</taxon>
        <taxon>Bacillota</taxon>
        <taxon>Clostridia</taxon>
        <taxon>Lachnospirales</taxon>
        <taxon>Anaerotignaceae</taxon>
        <taxon>Anaerotignum</taxon>
    </lineage>
</organism>
<reference evidence="3" key="1">
    <citation type="submission" date="2017-04" db="EMBL/GenBank/DDBJ databases">
        <title>Function of individual gut microbiota members based on whole genome sequencing of pure cultures obtained from chicken caecum.</title>
        <authorList>
            <person name="Medvecky M."/>
            <person name="Cejkova D."/>
            <person name="Polansky O."/>
            <person name="Karasova D."/>
            <person name="Kubasova T."/>
            <person name="Cizek A."/>
            <person name="Rychlik I."/>
        </authorList>
    </citation>
    <scope>NUCLEOTIDE SEQUENCE [LARGE SCALE GENOMIC DNA]</scope>
    <source>
        <strain evidence="3">An75</strain>
    </source>
</reference>
<dbReference type="AlphaFoldDB" id="A0A1Y3U9N8"/>
<evidence type="ECO:0008006" key="4">
    <source>
        <dbReference type="Google" id="ProtNLM"/>
    </source>
</evidence>
<evidence type="ECO:0000313" key="2">
    <source>
        <dbReference type="EMBL" id="OUN45496.1"/>
    </source>
</evidence>
<protein>
    <recommendedName>
        <fullName evidence="4">HNH/Endo VII superfamily nuclease toxins domain-containing protein</fullName>
    </recommendedName>
</protein>
<name>A0A1Y3U9N8_9FIRM</name>
<feature type="region of interest" description="Disordered" evidence="1">
    <location>
        <begin position="1"/>
        <end position="76"/>
    </location>
</feature>
<dbReference type="Proteomes" id="UP000195455">
    <property type="component" value="Unassembled WGS sequence"/>
</dbReference>
<evidence type="ECO:0000313" key="3">
    <source>
        <dbReference type="Proteomes" id="UP000195455"/>
    </source>
</evidence>
<sequence>MGDKYKQYNGRDKYRNTDADGHTINSGKATYNSDGSLKRLDIISPSSSNADKHHHEWLKQTSNGTYEYGHGEHDNH</sequence>
<accession>A0A1Y3U9N8</accession>
<comment type="caution">
    <text evidence="2">The sequence shown here is derived from an EMBL/GenBank/DDBJ whole genome shotgun (WGS) entry which is preliminary data.</text>
</comment>
<feature type="compositionally biased region" description="Polar residues" evidence="1">
    <location>
        <begin position="23"/>
        <end position="35"/>
    </location>
</feature>
<feature type="compositionally biased region" description="Basic and acidic residues" evidence="1">
    <location>
        <begin position="1"/>
        <end position="21"/>
    </location>
</feature>
<dbReference type="EMBL" id="NFHM01000001">
    <property type="protein sequence ID" value="OUN45496.1"/>
    <property type="molecule type" value="Genomic_DNA"/>
</dbReference>
<proteinExistence type="predicted"/>
<dbReference type="RefSeq" id="WP_087988256.1">
    <property type="nucleotide sequence ID" value="NZ_JAUUMJ010000183.1"/>
</dbReference>